<organism evidence="3 4">
    <name type="scientific">Fusarium albosuccineum</name>
    <dbReference type="NCBI Taxonomy" id="1237068"/>
    <lineage>
        <taxon>Eukaryota</taxon>
        <taxon>Fungi</taxon>
        <taxon>Dikarya</taxon>
        <taxon>Ascomycota</taxon>
        <taxon>Pezizomycotina</taxon>
        <taxon>Sordariomycetes</taxon>
        <taxon>Hypocreomycetidae</taxon>
        <taxon>Hypocreales</taxon>
        <taxon>Nectriaceae</taxon>
        <taxon>Fusarium</taxon>
        <taxon>Fusarium decemcellulare species complex</taxon>
    </lineage>
</organism>
<proteinExistence type="predicted"/>
<comment type="caution">
    <text evidence="3">The sequence shown here is derived from an EMBL/GenBank/DDBJ whole genome shotgun (WGS) entry which is preliminary data.</text>
</comment>
<evidence type="ECO:0000313" key="3">
    <source>
        <dbReference type="EMBL" id="KAF4462194.1"/>
    </source>
</evidence>
<dbReference type="Proteomes" id="UP000554235">
    <property type="component" value="Unassembled WGS sequence"/>
</dbReference>
<dbReference type="InterPro" id="IPR013094">
    <property type="entry name" value="AB_hydrolase_3"/>
</dbReference>
<accession>A0A8H4P4I4</accession>
<dbReference type="Pfam" id="PF07859">
    <property type="entry name" value="Abhydrolase_3"/>
    <property type="match status" value="1"/>
</dbReference>
<evidence type="ECO:0000259" key="2">
    <source>
        <dbReference type="Pfam" id="PF07859"/>
    </source>
</evidence>
<dbReference type="AlphaFoldDB" id="A0A8H4P4I4"/>
<dbReference type="Pfam" id="PF13489">
    <property type="entry name" value="Methyltransf_23"/>
    <property type="match status" value="1"/>
</dbReference>
<dbReference type="EMBL" id="JAADYS010001574">
    <property type="protein sequence ID" value="KAF4462194.1"/>
    <property type="molecule type" value="Genomic_DNA"/>
</dbReference>
<sequence length="668" mass="73878">MVVTKDAPEYVPIDSNFKALPKNGHLSELDPEFAQAKPVIDQLMEEWWEPSRSLEKFRQLWQLNQAAPEGCPVEGEDVLAETQQIPMRDGALVEIKIYRAKDKKPDSALVMRFHGGGWVVGGHCTEHAENLVIAGKTNSVVVSVDYRMAPEFRFPYAVNDSFDGLKWAKANATSLGVDAEKIILIGGSAGANLAAVVALIARDEGISGVVTQVLSFPVTCHPKFHPTEKYELGSYKQNYNASVVNAVRMEWFLDLYMPEPTPDWHFSPLLAPSLKGLPPALVLVAGYDTLRDEGIAYAGRLKEEGVETGLHTYQGVPHCFPMLPTHPKTVDYYDKLVKHIRRFTGACHKSPYSQALQHAGLPAFNTAMAVLSTLRELLWELVSPYLFMGISVRFLPGTVLGLLASRDFRTLFSPSAFKETWFGNFWAFMGPQVKINAERRVIPLLEGRVHDGRVGEDVVGEPINGIVLEIGAGSGMWADVFAKVGGGIGVVGSGDDEVRRRKGGNGLTRVYGIEPNPQSAAALRRRVKDVGLEGVYEVVPVGIESINDPTAWNGRIEPESVDCIVTILCLCSIPEPEKNIRMLYNSLKKGGRWYAYEHVRVERGRFFLSAFQWLTNLVWSQAMGSCRICRNTGKTLIEAGPWENIDLAHPDDEARFALLPHVLGTLTK</sequence>
<dbReference type="PANTHER" id="PTHR48081:SF8">
    <property type="entry name" value="ALPHA_BETA HYDROLASE FOLD-3 DOMAIN-CONTAINING PROTEIN-RELATED"/>
    <property type="match status" value="1"/>
</dbReference>
<keyword evidence="4" id="KW-1185">Reference proteome</keyword>
<evidence type="ECO:0000256" key="1">
    <source>
        <dbReference type="ARBA" id="ARBA00022801"/>
    </source>
</evidence>
<dbReference type="OrthoDB" id="540004at2759"/>
<dbReference type="InterPro" id="IPR050300">
    <property type="entry name" value="GDXG_lipolytic_enzyme"/>
</dbReference>
<gene>
    <name evidence="3" type="ORF">FALBO_10994</name>
</gene>
<dbReference type="Gene3D" id="3.40.50.150">
    <property type="entry name" value="Vaccinia Virus protein VP39"/>
    <property type="match status" value="1"/>
</dbReference>
<evidence type="ECO:0000313" key="4">
    <source>
        <dbReference type="Proteomes" id="UP000554235"/>
    </source>
</evidence>
<name>A0A8H4P4I4_9HYPO</name>
<dbReference type="CDD" id="cd02440">
    <property type="entry name" value="AdoMet_MTases"/>
    <property type="match status" value="1"/>
</dbReference>
<dbReference type="InterPro" id="IPR029058">
    <property type="entry name" value="AB_hydrolase_fold"/>
</dbReference>
<reference evidence="3 4" key="1">
    <citation type="submission" date="2020-01" db="EMBL/GenBank/DDBJ databases">
        <title>Identification and distribution of gene clusters putatively required for synthesis of sphingolipid metabolism inhibitors in phylogenetically diverse species of the filamentous fungus Fusarium.</title>
        <authorList>
            <person name="Kim H.-S."/>
            <person name="Busman M."/>
            <person name="Brown D.W."/>
            <person name="Divon H."/>
            <person name="Uhlig S."/>
            <person name="Proctor R.H."/>
        </authorList>
    </citation>
    <scope>NUCLEOTIDE SEQUENCE [LARGE SCALE GENOMIC DNA]</scope>
    <source>
        <strain evidence="3 4">NRRL 20459</strain>
    </source>
</reference>
<dbReference type="GO" id="GO:0016787">
    <property type="term" value="F:hydrolase activity"/>
    <property type="evidence" value="ECO:0007669"/>
    <property type="project" value="UniProtKB-KW"/>
</dbReference>
<dbReference type="PANTHER" id="PTHR48081">
    <property type="entry name" value="AB HYDROLASE SUPERFAMILY PROTEIN C4A8.06C"/>
    <property type="match status" value="1"/>
</dbReference>
<dbReference type="InterPro" id="IPR029063">
    <property type="entry name" value="SAM-dependent_MTases_sf"/>
</dbReference>
<keyword evidence="1" id="KW-0378">Hydrolase</keyword>
<feature type="domain" description="Alpha/beta hydrolase fold-3" evidence="2">
    <location>
        <begin position="110"/>
        <end position="321"/>
    </location>
</feature>
<dbReference type="SUPFAM" id="SSF53474">
    <property type="entry name" value="alpha/beta-Hydrolases"/>
    <property type="match status" value="1"/>
</dbReference>
<protein>
    <submittedName>
        <fullName evidence="3">Esterase lipase thioesterase</fullName>
    </submittedName>
</protein>
<dbReference type="Gene3D" id="3.40.50.1820">
    <property type="entry name" value="alpha/beta hydrolase"/>
    <property type="match status" value="1"/>
</dbReference>
<dbReference type="SUPFAM" id="SSF53335">
    <property type="entry name" value="S-adenosyl-L-methionine-dependent methyltransferases"/>
    <property type="match status" value="1"/>
</dbReference>